<reference evidence="14 15" key="1">
    <citation type="journal article" date="2023" name="Nucleic Acids Res.">
        <title>The hologenome of Daphnia magna reveals possible DNA methylation and microbiome-mediated evolution of the host genome.</title>
        <authorList>
            <person name="Chaturvedi A."/>
            <person name="Li X."/>
            <person name="Dhandapani V."/>
            <person name="Marshall H."/>
            <person name="Kissane S."/>
            <person name="Cuenca-Cambronero M."/>
            <person name="Asole G."/>
            <person name="Calvet F."/>
            <person name="Ruiz-Romero M."/>
            <person name="Marangio P."/>
            <person name="Guigo R."/>
            <person name="Rago D."/>
            <person name="Mirbahai L."/>
            <person name="Eastwood N."/>
            <person name="Colbourne J.K."/>
            <person name="Zhou J."/>
            <person name="Mallon E."/>
            <person name="Orsini L."/>
        </authorList>
    </citation>
    <scope>NUCLEOTIDE SEQUENCE [LARGE SCALE GENOMIC DNA]</scope>
    <source>
        <strain evidence="14">LRV0_1</strain>
    </source>
</reference>
<protein>
    <recommendedName>
        <fullName evidence="11">m7GpppN-mRNA hydrolase NUDT17</fullName>
        <ecNumber evidence="8">3.6.1.62</ecNumber>
    </recommendedName>
    <alternativeName>
        <fullName evidence="12">Nucleoside diphosphate-linked moiety X motif 17</fullName>
    </alternativeName>
</protein>
<keyword evidence="15" id="KW-1185">Reference proteome</keyword>
<evidence type="ECO:0000256" key="6">
    <source>
        <dbReference type="ARBA" id="ARBA00022842"/>
    </source>
</evidence>
<comment type="similarity">
    <text evidence="3">Belongs to the Nudix hydrolase family.</text>
</comment>
<dbReference type="InterPro" id="IPR050241">
    <property type="entry name" value="NAD-cap_RNA_hydrolase_NudC"/>
</dbReference>
<comment type="function">
    <text evidence="10">Acts as a decapping enzyme capable of hydrolyzing monomethylated capped RNAs (in vitro). Hydrolyzes monomethylated capped RNA after alpha and beta phosphates to form N(7)-methyl-GDP. Shows low activity towards unmethylated capped RNA.</text>
</comment>
<evidence type="ECO:0000256" key="1">
    <source>
        <dbReference type="ARBA" id="ARBA00001936"/>
    </source>
</evidence>
<dbReference type="Proteomes" id="UP001234178">
    <property type="component" value="Unassembled WGS sequence"/>
</dbReference>
<evidence type="ECO:0000256" key="5">
    <source>
        <dbReference type="ARBA" id="ARBA00022801"/>
    </source>
</evidence>
<comment type="caution">
    <text evidence="14">The sequence shown here is derived from an EMBL/GenBank/DDBJ whole genome shotgun (WGS) entry which is preliminary data.</text>
</comment>
<comment type="cofactor">
    <cofactor evidence="1">
        <name>Mn(2+)</name>
        <dbReference type="ChEBI" id="CHEBI:29035"/>
    </cofactor>
</comment>
<dbReference type="Pfam" id="PF00293">
    <property type="entry name" value="NUDIX"/>
    <property type="match status" value="1"/>
</dbReference>
<evidence type="ECO:0000256" key="10">
    <source>
        <dbReference type="ARBA" id="ARBA00093415"/>
    </source>
</evidence>
<dbReference type="SUPFAM" id="SSF55811">
    <property type="entry name" value="Nudix"/>
    <property type="match status" value="1"/>
</dbReference>
<evidence type="ECO:0000259" key="13">
    <source>
        <dbReference type="PROSITE" id="PS51462"/>
    </source>
</evidence>
<dbReference type="InterPro" id="IPR033716">
    <property type="entry name" value="Nudt17_dom"/>
</dbReference>
<dbReference type="PRINTS" id="PR00502">
    <property type="entry name" value="NUDIXFAMILY"/>
</dbReference>
<dbReference type="EC" id="3.6.1.62" evidence="8"/>
<keyword evidence="4" id="KW-0479">Metal-binding</keyword>
<keyword evidence="6" id="KW-0460">Magnesium</keyword>
<keyword evidence="5" id="KW-0378">Hydrolase</keyword>
<proteinExistence type="inferred from homology"/>
<feature type="domain" description="Nudix hydrolase" evidence="13">
    <location>
        <begin position="93"/>
        <end position="237"/>
    </location>
</feature>
<dbReference type="Gene3D" id="3.90.79.10">
    <property type="entry name" value="Nucleoside Triphosphate Pyrophosphohydrolase"/>
    <property type="match status" value="1"/>
</dbReference>
<dbReference type="PANTHER" id="PTHR42904:SF1">
    <property type="entry name" value="NUCLEOSIDE DIPHOSPHATE-LINKED MOIETY X MOTIF 17"/>
    <property type="match status" value="1"/>
</dbReference>
<comment type="cofactor">
    <cofactor evidence="2">
        <name>Mg(2+)</name>
        <dbReference type="ChEBI" id="CHEBI:18420"/>
    </cofactor>
</comment>
<accession>A0ABR0ABC4</accession>
<evidence type="ECO:0000256" key="11">
    <source>
        <dbReference type="ARBA" id="ARBA00093621"/>
    </source>
</evidence>
<dbReference type="EMBL" id="JAOYFB010000037">
    <property type="protein sequence ID" value="KAK4022431.1"/>
    <property type="molecule type" value="Genomic_DNA"/>
</dbReference>
<evidence type="ECO:0000313" key="15">
    <source>
        <dbReference type="Proteomes" id="UP001234178"/>
    </source>
</evidence>
<evidence type="ECO:0000256" key="8">
    <source>
        <dbReference type="ARBA" id="ARBA00026102"/>
    </source>
</evidence>
<dbReference type="InterPro" id="IPR015797">
    <property type="entry name" value="NUDIX_hydrolase-like_dom_sf"/>
</dbReference>
<evidence type="ECO:0000256" key="3">
    <source>
        <dbReference type="ARBA" id="ARBA00005582"/>
    </source>
</evidence>
<evidence type="ECO:0000256" key="4">
    <source>
        <dbReference type="ARBA" id="ARBA00022723"/>
    </source>
</evidence>
<dbReference type="PANTHER" id="PTHR42904">
    <property type="entry name" value="NUDIX HYDROLASE, NUDC SUBFAMILY"/>
    <property type="match status" value="1"/>
</dbReference>
<evidence type="ECO:0000313" key="14">
    <source>
        <dbReference type="EMBL" id="KAK4022431.1"/>
    </source>
</evidence>
<sequence length="300" mass="33671">MSSPRIPRVQVYLEKASNQRILAKFGECIVKFFGFADKGSGYVGLTQEKDGFVVHELTSFDDTNAILLRHASECPVYKMTNKAILSQETKDKGVGIGVAVLLASLDQCVLVTRRAPHMRTFPGVWVPPGGHVEPGETLLAAGLRELKEETGLELKDTGYHLLGLWESVYPHKLEFGHPLRQHLVIYLVLTSNLSSRELTEQIKLEPEETDAAMWLPFSFVEKLSTGHSVEEIPKQLSVLQHVDGKNEQYSVETAPIVEAIAPPPDSSFLDIERLTWGTRFALQQWMKWNQNKTNEYGSKL</sequence>
<dbReference type="PROSITE" id="PS51462">
    <property type="entry name" value="NUDIX"/>
    <property type="match status" value="1"/>
</dbReference>
<dbReference type="CDD" id="cd04694">
    <property type="entry name" value="NUDIX_Nudt17"/>
    <property type="match status" value="1"/>
</dbReference>
<evidence type="ECO:0000256" key="2">
    <source>
        <dbReference type="ARBA" id="ARBA00001946"/>
    </source>
</evidence>
<evidence type="ECO:0000256" key="9">
    <source>
        <dbReference type="ARBA" id="ARBA00093205"/>
    </source>
</evidence>
<evidence type="ECO:0000256" key="12">
    <source>
        <dbReference type="ARBA" id="ARBA00093663"/>
    </source>
</evidence>
<dbReference type="InterPro" id="IPR000086">
    <property type="entry name" value="NUDIX_hydrolase_dom"/>
</dbReference>
<organism evidence="14 15">
    <name type="scientific">Daphnia magna</name>
    <dbReference type="NCBI Taxonomy" id="35525"/>
    <lineage>
        <taxon>Eukaryota</taxon>
        <taxon>Metazoa</taxon>
        <taxon>Ecdysozoa</taxon>
        <taxon>Arthropoda</taxon>
        <taxon>Crustacea</taxon>
        <taxon>Branchiopoda</taxon>
        <taxon>Diplostraca</taxon>
        <taxon>Cladocera</taxon>
        <taxon>Anomopoda</taxon>
        <taxon>Daphniidae</taxon>
        <taxon>Daphnia</taxon>
    </lineage>
</organism>
<name>A0ABR0ABC4_9CRUS</name>
<comment type="catalytic activity">
    <reaction evidence="9">
        <text>a 5'-end (N(7)-methyl 5'-triphosphoguanosine)-ribonucleoside in mRNA + H2O = N(7)-methyl-GDP + a 5'-end phospho-ribonucleoside in mRNA + 2 H(+)</text>
        <dbReference type="Rhea" id="RHEA:67484"/>
        <dbReference type="Rhea" id="RHEA-COMP:15692"/>
        <dbReference type="Rhea" id="RHEA-COMP:17167"/>
        <dbReference type="ChEBI" id="CHEBI:15377"/>
        <dbReference type="ChEBI" id="CHEBI:15378"/>
        <dbReference type="ChEBI" id="CHEBI:63714"/>
        <dbReference type="ChEBI" id="CHEBI:138282"/>
        <dbReference type="ChEBI" id="CHEBI:156461"/>
        <dbReference type="EC" id="3.6.1.62"/>
    </reaction>
</comment>
<gene>
    <name evidence="14" type="ORF">OUZ56_007897</name>
</gene>
<evidence type="ECO:0000256" key="7">
    <source>
        <dbReference type="ARBA" id="ARBA00023211"/>
    </source>
</evidence>
<dbReference type="InterPro" id="IPR020476">
    <property type="entry name" value="Nudix_hydrolase"/>
</dbReference>
<keyword evidence="7" id="KW-0464">Manganese</keyword>